<dbReference type="InterPro" id="IPR016181">
    <property type="entry name" value="Acyl_CoA_acyltransferase"/>
</dbReference>
<evidence type="ECO:0000313" key="3">
    <source>
        <dbReference type="Proteomes" id="UP001157125"/>
    </source>
</evidence>
<feature type="domain" description="N-acetyltransferase" evidence="1">
    <location>
        <begin position="17"/>
        <end position="185"/>
    </location>
</feature>
<dbReference type="Gene3D" id="3.40.630.30">
    <property type="match status" value="1"/>
</dbReference>
<dbReference type="InterPro" id="IPR000182">
    <property type="entry name" value="GNAT_dom"/>
</dbReference>
<dbReference type="PANTHER" id="PTHR43441:SF10">
    <property type="entry name" value="ACETYLTRANSFERASE"/>
    <property type="match status" value="1"/>
</dbReference>
<dbReference type="PANTHER" id="PTHR43441">
    <property type="entry name" value="RIBOSOMAL-PROTEIN-SERINE ACETYLTRANSFERASE"/>
    <property type="match status" value="1"/>
</dbReference>
<dbReference type="EMBL" id="BSUN01000001">
    <property type="protein sequence ID" value="GMA35081.1"/>
    <property type="molecule type" value="Genomic_DNA"/>
</dbReference>
<dbReference type="InterPro" id="IPR051908">
    <property type="entry name" value="Ribosomal_N-acetyltransferase"/>
</dbReference>
<dbReference type="SUPFAM" id="SSF55729">
    <property type="entry name" value="Acyl-CoA N-acyltransferases (Nat)"/>
    <property type="match status" value="1"/>
</dbReference>
<dbReference type="Pfam" id="PF13302">
    <property type="entry name" value="Acetyltransf_3"/>
    <property type="match status" value="1"/>
</dbReference>
<dbReference type="PROSITE" id="PS51186">
    <property type="entry name" value="GNAT"/>
    <property type="match status" value="1"/>
</dbReference>
<comment type="caution">
    <text evidence="2">The sequence shown here is derived from an EMBL/GenBank/DDBJ whole genome shotgun (WGS) entry which is preliminary data.</text>
</comment>
<evidence type="ECO:0000313" key="2">
    <source>
        <dbReference type="EMBL" id="GMA35081.1"/>
    </source>
</evidence>
<sequence length="197" mass="22088">MRIGADVAPVELSRGGVTLRPLRRSDERAWHAVRARNREWLRPWEAILPPGRREAPLTYAGLVRRERKQWREGSAQPYVVTVAGEIVGRVAVAGIRWGAECGGSIGYWVDQAHAGRGVTPTAVALAADHAFAAGLHRLEIAVRPENFASLRVAEKLGFVDEGLRRSYLYIDGAWRDHRVFARTQDMPRIGRYWTQGD</sequence>
<evidence type="ECO:0000259" key="1">
    <source>
        <dbReference type="PROSITE" id="PS51186"/>
    </source>
</evidence>
<protein>
    <submittedName>
        <fullName evidence="2">N-acetyltransferase GCN5</fullName>
    </submittedName>
</protein>
<gene>
    <name evidence="2" type="ORF">GCM10025876_12850</name>
</gene>
<proteinExistence type="predicted"/>
<name>A0ABQ6IBK3_9MICO</name>
<dbReference type="Proteomes" id="UP001157125">
    <property type="component" value="Unassembled WGS sequence"/>
</dbReference>
<reference evidence="3" key="1">
    <citation type="journal article" date="2019" name="Int. J. Syst. Evol. Microbiol.">
        <title>The Global Catalogue of Microorganisms (GCM) 10K type strain sequencing project: providing services to taxonomists for standard genome sequencing and annotation.</title>
        <authorList>
            <consortium name="The Broad Institute Genomics Platform"/>
            <consortium name="The Broad Institute Genome Sequencing Center for Infectious Disease"/>
            <person name="Wu L."/>
            <person name="Ma J."/>
        </authorList>
    </citation>
    <scope>NUCLEOTIDE SEQUENCE [LARGE SCALE GENOMIC DNA]</scope>
    <source>
        <strain evidence="3">NBRC 112299</strain>
    </source>
</reference>
<organism evidence="2 3">
    <name type="scientific">Demequina litorisediminis</name>
    <dbReference type="NCBI Taxonomy" id="1849022"/>
    <lineage>
        <taxon>Bacteria</taxon>
        <taxon>Bacillati</taxon>
        <taxon>Actinomycetota</taxon>
        <taxon>Actinomycetes</taxon>
        <taxon>Micrococcales</taxon>
        <taxon>Demequinaceae</taxon>
        <taxon>Demequina</taxon>
    </lineage>
</organism>
<keyword evidence="3" id="KW-1185">Reference proteome</keyword>
<accession>A0ABQ6IBK3</accession>